<name>A0ABW5FYK0_9PSEU</name>
<dbReference type="EMBL" id="JBHUKR010000010">
    <property type="protein sequence ID" value="MFD2418991.1"/>
    <property type="molecule type" value="Genomic_DNA"/>
</dbReference>
<organism evidence="2 3">
    <name type="scientific">Amycolatopsis pigmentata</name>
    <dbReference type="NCBI Taxonomy" id="450801"/>
    <lineage>
        <taxon>Bacteria</taxon>
        <taxon>Bacillati</taxon>
        <taxon>Actinomycetota</taxon>
        <taxon>Actinomycetes</taxon>
        <taxon>Pseudonocardiales</taxon>
        <taxon>Pseudonocardiaceae</taxon>
        <taxon>Amycolatopsis</taxon>
    </lineage>
</organism>
<accession>A0ABW5FYK0</accession>
<evidence type="ECO:0000313" key="2">
    <source>
        <dbReference type="EMBL" id="MFD2418991.1"/>
    </source>
</evidence>
<gene>
    <name evidence="2" type="ORF">ACFSXZ_21915</name>
</gene>
<proteinExistence type="predicted"/>
<dbReference type="Proteomes" id="UP001597417">
    <property type="component" value="Unassembled WGS sequence"/>
</dbReference>
<feature type="non-terminal residue" evidence="2">
    <location>
        <position position="61"/>
    </location>
</feature>
<evidence type="ECO:0000256" key="1">
    <source>
        <dbReference type="SAM" id="MobiDB-lite"/>
    </source>
</evidence>
<sequence length="61" mass="6814">MATPEEIERRVHESDAARNAKRSATAKRVGELAQRRATIADQLVLQRHLGEWVSASFVVAE</sequence>
<feature type="region of interest" description="Disordered" evidence="1">
    <location>
        <begin position="1"/>
        <end position="25"/>
    </location>
</feature>
<comment type="caution">
    <text evidence="2">The sequence shown here is derived from an EMBL/GenBank/DDBJ whole genome shotgun (WGS) entry which is preliminary data.</text>
</comment>
<protein>
    <submittedName>
        <fullName evidence="2">Uncharacterized protein</fullName>
    </submittedName>
</protein>
<keyword evidence="3" id="KW-1185">Reference proteome</keyword>
<feature type="compositionally biased region" description="Basic and acidic residues" evidence="1">
    <location>
        <begin position="1"/>
        <end position="18"/>
    </location>
</feature>
<reference evidence="3" key="1">
    <citation type="journal article" date="2019" name="Int. J. Syst. Evol. Microbiol.">
        <title>The Global Catalogue of Microorganisms (GCM) 10K type strain sequencing project: providing services to taxonomists for standard genome sequencing and annotation.</title>
        <authorList>
            <consortium name="The Broad Institute Genomics Platform"/>
            <consortium name="The Broad Institute Genome Sequencing Center for Infectious Disease"/>
            <person name="Wu L."/>
            <person name="Ma J."/>
        </authorList>
    </citation>
    <scope>NUCLEOTIDE SEQUENCE [LARGE SCALE GENOMIC DNA]</scope>
    <source>
        <strain evidence="3">CGMCC 4.7645</strain>
    </source>
</reference>
<evidence type="ECO:0000313" key="3">
    <source>
        <dbReference type="Proteomes" id="UP001597417"/>
    </source>
</evidence>